<sequence>MSDIIVTSCRYHLGDNPSVFQDGVYIGYNLTLPLAVTWLDDQATVVALHFETRELETWGAWKGHPVHLNGHEIGRLKDAGNQNGRIETIRIAVPMAQFRRWSEQSGGNLQLSILLEKQPSHPSLSDDFMLTRISAIGAVMRLGTK</sequence>
<dbReference type="RefSeq" id="WP_136972361.1">
    <property type="nucleotide sequence ID" value="NZ_JARZHI010000057.1"/>
</dbReference>
<evidence type="ECO:0000313" key="2">
    <source>
        <dbReference type="Proteomes" id="UP001160301"/>
    </source>
</evidence>
<accession>A0ABT6P4Z3</accession>
<name>A0ABT6P4Z3_9BACT</name>
<dbReference type="EMBL" id="JARZHI010000057">
    <property type="protein sequence ID" value="MDI1435377.1"/>
    <property type="molecule type" value="Genomic_DNA"/>
</dbReference>
<gene>
    <name evidence="1" type="ORF">QHF89_38100</name>
</gene>
<reference evidence="1 2" key="1">
    <citation type="submission" date="2023-04" db="EMBL/GenBank/DDBJ databases">
        <title>The genome sequence of Polyangium sorediatum DSM14670.</title>
        <authorList>
            <person name="Zhang X."/>
        </authorList>
    </citation>
    <scope>NUCLEOTIDE SEQUENCE [LARGE SCALE GENOMIC DNA]</scope>
    <source>
        <strain evidence="1 2">DSM 14670</strain>
    </source>
</reference>
<keyword evidence="2" id="KW-1185">Reference proteome</keyword>
<proteinExistence type="predicted"/>
<organism evidence="1 2">
    <name type="scientific">Polyangium sorediatum</name>
    <dbReference type="NCBI Taxonomy" id="889274"/>
    <lineage>
        <taxon>Bacteria</taxon>
        <taxon>Pseudomonadati</taxon>
        <taxon>Myxococcota</taxon>
        <taxon>Polyangia</taxon>
        <taxon>Polyangiales</taxon>
        <taxon>Polyangiaceae</taxon>
        <taxon>Polyangium</taxon>
    </lineage>
</organism>
<protein>
    <submittedName>
        <fullName evidence="1">Uncharacterized protein</fullName>
    </submittedName>
</protein>
<comment type="caution">
    <text evidence="1">The sequence shown here is derived from an EMBL/GenBank/DDBJ whole genome shotgun (WGS) entry which is preliminary data.</text>
</comment>
<dbReference type="Proteomes" id="UP001160301">
    <property type="component" value="Unassembled WGS sequence"/>
</dbReference>
<evidence type="ECO:0000313" key="1">
    <source>
        <dbReference type="EMBL" id="MDI1435377.1"/>
    </source>
</evidence>